<reference evidence="9" key="1">
    <citation type="journal article" date="2017" name="bioRxiv">
        <title>Comparative analysis of the genomes of Stylophora pistillata and Acropora digitifera provides evidence for extensive differences between species of corals.</title>
        <authorList>
            <person name="Voolstra C.R."/>
            <person name="Li Y."/>
            <person name="Liew Y.J."/>
            <person name="Baumgarten S."/>
            <person name="Zoccola D."/>
            <person name="Flot J.-F."/>
            <person name="Tambutte S."/>
            <person name="Allemand D."/>
            <person name="Aranda M."/>
        </authorList>
    </citation>
    <scope>NUCLEOTIDE SEQUENCE [LARGE SCALE GENOMIC DNA]</scope>
</reference>
<sequence>MSNFRKFKLPQLTRKGKLAENDGITRFEFNNLSINERIGQGSFGDVYTAEFKAPVIDKIETVVIKKMINALDQEEKKLFSKEVAIVNGLNHTSVVRFKAVCYQPFAMMLEYVYFNFKPFGQDVRVSALSDFLLEIDVQNCEGFHDVIIHAAKEMLEGLSYLHEHGIAHRDLKSPNILVSNQHYSSLSAQSDQFKLMYQSRPVACKLTDFGESCSFLVQTQTVLASKSNHVDRGTVVYMAPELLLKEKLLSGTSITDFKLADIWALEMIFFTMINPSLKCPYLLEIRSAEGIGSQEDLKTLITSLMRTESVEHAIWFLPEKINMHGDLSKTYDAMLAYIILKKQDIISCSYDISEELPFADGVYSFAAREKLHSKLCHLSSKDCTAVFATDPLVLTVGCANARPFLIDTHPVSLIPGKGNGLVLVGTDNSPEVWMSLCAWLWEHLNYCGVKSSTSQSLAVFTLETNDKEVQRRPQKQETCSSAAETGSLRLAKRKRLDSSPSKEEQCRKNRGRSHTTGIMIKKFLFLRLGGRQDTRHQKQQLSVLKDANSQIVNGTVLLQYQINSGEDKVYLKVECHLNSRRSSKTPFYPSTKSTLQAINHEATKNAPSQVCAALKEHGGGPTGARTPGVLPRSRKQIHDINAYAKKNSDPVDDLLEYARMKEERKQNDNLSKLEFTQHVFEKIHEKQQDEFKLAICGLSEEYQLAEVAAHLTVSVDTWFDWQHNQRNEYIAQLNSMSVENVLQGKSVTLKAAQNITVASEEYRELSIDVDEVLKDKMLCQEDVIDAVIEGVSNLVNLPAAIQEKGILDVAKKNKYEVASRAARDGRFECIVNKDQVSRRCPNFKDDKVCKHSIAIAEKLKMLDRHLKFISKNGKKPGQRSALAEAFVNKAVAGKKGPSNKYPYRPPPSSPSVRQASSISTPGRVYSEIHYNDNPFVL</sequence>
<dbReference type="InterPro" id="IPR000719">
    <property type="entry name" value="Prot_kinase_dom"/>
</dbReference>
<feature type="compositionally biased region" description="Low complexity" evidence="6">
    <location>
        <begin position="910"/>
        <end position="919"/>
    </location>
</feature>
<keyword evidence="1" id="KW-0808">Transferase</keyword>
<feature type="binding site" evidence="5">
    <location>
        <position position="66"/>
    </location>
    <ligand>
        <name>ATP</name>
        <dbReference type="ChEBI" id="CHEBI:30616"/>
    </ligand>
</feature>
<evidence type="ECO:0000259" key="7">
    <source>
        <dbReference type="PROSITE" id="PS50011"/>
    </source>
</evidence>
<evidence type="ECO:0000256" key="1">
    <source>
        <dbReference type="ARBA" id="ARBA00022679"/>
    </source>
</evidence>
<keyword evidence="2 5" id="KW-0547">Nucleotide-binding</keyword>
<dbReference type="PANTHER" id="PTHR24348">
    <property type="entry name" value="SERINE/THREONINE-PROTEIN KINASE UNC-51-RELATED"/>
    <property type="match status" value="1"/>
</dbReference>
<dbReference type="Pfam" id="PF00069">
    <property type="entry name" value="Pkinase"/>
    <property type="match status" value="1"/>
</dbReference>
<comment type="caution">
    <text evidence="8">The sequence shown here is derived from an EMBL/GenBank/DDBJ whole genome shotgun (WGS) entry which is preliminary data.</text>
</comment>
<evidence type="ECO:0000256" key="6">
    <source>
        <dbReference type="SAM" id="MobiDB-lite"/>
    </source>
</evidence>
<evidence type="ECO:0000256" key="3">
    <source>
        <dbReference type="ARBA" id="ARBA00022777"/>
    </source>
</evidence>
<evidence type="ECO:0000313" key="9">
    <source>
        <dbReference type="Proteomes" id="UP000225706"/>
    </source>
</evidence>
<evidence type="ECO:0000256" key="4">
    <source>
        <dbReference type="ARBA" id="ARBA00022840"/>
    </source>
</evidence>
<dbReference type="SUPFAM" id="SSF56112">
    <property type="entry name" value="Protein kinase-like (PK-like)"/>
    <property type="match status" value="1"/>
</dbReference>
<feature type="region of interest" description="Disordered" evidence="6">
    <location>
        <begin position="492"/>
        <end position="512"/>
    </location>
</feature>
<dbReference type="Gene3D" id="1.10.510.10">
    <property type="entry name" value="Transferase(Phosphotransferase) domain 1"/>
    <property type="match status" value="1"/>
</dbReference>
<gene>
    <name evidence="8" type="primary">shk1</name>
    <name evidence="8" type="ORF">AWC38_SpisGene18144</name>
</gene>
<dbReference type="InterPro" id="IPR011009">
    <property type="entry name" value="Kinase-like_dom_sf"/>
</dbReference>
<evidence type="ECO:0000313" key="8">
    <source>
        <dbReference type="EMBL" id="PFX17518.1"/>
    </source>
</evidence>
<keyword evidence="9" id="KW-1185">Reference proteome</keyword>
<evidence type="ECO:0000256" key="5">
    <source>
        <dbReference type="PROSITE-ProRule" id="PRU10141"/>
    </source>
</evidence>
<dbReference type="STRING" id="50429.A0A2B4RMG4"/>
<dbReference type="InterPro" id="IPR017441">
    <property type="entry name" value="Protein_kinase_ATP_BS"/>
</dbReference>
<dbReference type="InterPro" id="IPR008271">
    <property type="entry name" value="Ser/Thr_kinase_AS"/>
</dbReference>
<dbReference type="PROSITE" id="PS00107">
    <property type="entry name" value="PROTEIN_KINASE_ATP"/>
    <property type="match status" value="1"/>
</dbReference>
<dbReference type="GO" id="GO:0005524">
    <property type="term" value="F:ATP binding"/>
    <property type="evidence" value="ECO:0007669"/>
    <property type="project" value="UniProtKB-UniRule"/>
</dbReference>
<dbReference type="InterPro" id="IPR045269">
    <property type="entry name" value="Atg1-like"/>
</dbReference>
<proteinExistence type="predicted"/>
<accession>A0A2B4RMG4</accession>
<dbReference type="PROSITE" id="PS50011">
    <property type="entry name" value="PROTEIN_KINASE_DOM"/>
    <property type="match status" value="1"/>
</dbReference>
<dbReference type="Proteomes" id="UP000225706">
    <property type="component" value="Unassembled WGS sequence"/>
</dbReference>
<feature type="region of interest" description="Disordered" evidence="6">
    <location>
        <begin position="895"/>
        <end position="920"/>
    </location>
</feature>
<feature type="domain" description="Protein kinase" evidence="7">
    <location>
        <begin position="32"/>
        <end position="359"/>
    </location>
</feature>
<dbReference type="GO" id="GO:0010506">
    <property type="term" value="P:regulation of autophagy"/>
    <property type="evidence" value="ECO:0007669"/>
    <property type="project" value="InterPro"/>
</dbReference>
<dbReference type="GO" id="GO:0005776">
    <property type="term" value="C:autophagosome"/>
    <property type="evidence" value="ECO:0007669"/>
    <property type="project" value="TreeGrafter"/>
</dbReference>
<dbReference type="SMART" id="SM00220">
    <property type="entry name" value="S_TKc"/>
    <property type="match status" value="1"/>
</dbReference>
<organism evidence="8 9">
    <name type="scientific">Stylophora pistillata</name>
    <name type="common">Smooth cauliflower coral</name>
    <dbReference type="NCBI Taxonomy" id="50429"/>
    <lineage>
        <taxon>Eukaryota</taxon>
        <taxon>Metazoa</taxon>
        <taxon>Cnidaria</taxon>
        <taxon>Anthozoa</taxon>
        <taxon>Hexacorallia</taxon>
        <taxon>Scleractinia</taxon>
        <taxon>Astrocoeniina</taxon>
        <taxon>Pocilloporidae</taxon>
        <taxon>Stylophora</taxon>
    </lineage>
</organism>
<dbReference type="GO" id="GO:0000045">
    <property type="term" value="P:autophagosome assembly"/>
    <property type="evidence" value="ECO:0007669"/>
    <property type="project" value="TreeGrafter"/>
</dbReference>
<dbReference type="GO" id="GO:0005829">
    <property type="term" value="C:cytosol"/>
    <property type="evidence" value="ECO:0007669"/>
    <property type="project" value="TreeGrafter"/>
</dbReference>
<dbReference type="PROSITE" id="PS00108">
    <property type="entry name" value="PROTEIN_KINASE_ST"/>
    <property type="match status" value="1"/>
</dbReference>
<dbReference type="GO" id="GO:0004674">
    <property type="term" value="F:protein serine/threonine kinase activity"/>
    <property type="evidence" value="ECO:0007669"/>
    <property type="project" value="InterPro"/>
</dbReference>
<dbReference type="EMBL" id="LSMT01000468">
    <property type="protein sequence ID" value="PFX17518.1"/>
    <property type="molecule type" value="Genomic_DNA"/>
</dbReference>
<dbReference type="Gene3D" id="3.30.200.20">
    <property type="entry name" value="Phosphorylase Kinase, domain 1"/>
    <property type="match status" value="1"/>
</dbReference>
<dbReference type="GO" id="GO:0000407">
    <property type="term" value="C:phagophore assembly site"/>
    <property type="evidence" value="ECO:0007669"/>
    <property type="project" value="TreeGrafter"/>
</dbReference>
<evidence type="ECO:0000256" key="2">
    <source>
        <dbReference type="ARBA" id="ARBA00022741"/>
    </source>
</evidence>
<dbReference type="AlphaFoldDB" id="A0A2B4RMG4"/>
<name>A0A2B4RMG4_STYPI</name>
<keyword evidence="3 8" id="KW-0418">Kinase</keyword>
<dbReference type="PANTHER" id="PTHR24348:SF22">
    <property type="entry name" value="NON-SPECIFIC SERINE_THREONINE PROTEIN KINASE"/>
    <property type="match status" value="1"/>
</dbReference>
<dbReference type="OrthoDB" id="5989799at2759"/>
<protein>
    <submittedName>
        <fullName evidence="8">Serine/threonine-protein kinase shk1/pak1</fullName>
    </submittedName>
</protein>
<dbReference type="GO" id="GO:0016020">
    <property type="term" value="C:membrane"/>
    <property type="evidence" value="ECO:0007669"/>
    <property type="project" value="TreeGrafter"/>
</dbReference>
<keyword evidence="4 5" id="KW-0067">ATP-binding</keyword>
<feature type="compositionally biased region" description="Basic and acidic residues" evidence="6">
    <location>
        <begin position="496"/>
        <end position="507"/>
    </location>
</feature>